<keyword evidence="6" id="KW-0472">Membrane</keyword>
<evidence type="ECO:0000256" key="1">
    <source>
        <dbReference type="ARBA" id="ARBA00004308"/>
    </source>
</evidence>
<keyword evidence="5" id="KW-0653">Protein transport</keyword>
<comment type="subcellular location">
    <subcellularLocation>
        <location evidence="1">Endomembrane system</location>
    </subcellularLocation>
</comment>
<dbReference type="Pfam" id="PF06375">
    <property type="entry name" value="AP3D1"/>
    <property type="match status" value="1"/>
</dbReference>
<dbReference type="GO" id="GO:0098943">
    <property type="term" value="P:neurotransmitter receptor transport, postsynaptic endosome to lysosome"/>
    <property type="evidence" value="ECO:0007669"/>
    <property type="project" value="TreeGrafter"/>
</dbReference>
<dbReference type="InterPro" id="IPR011989">
    <property type="entry name" value="ARM-like"/>
</dbReference>
<dbReference type="Gene3D" id="1.25.10.10">
    <property type="entry name" value="Leucine-rich Repeat Variant"/>
    <property type="match status" value="1"/>
</dbReference>
<comment type="caution">
    <text evidence="9">The sequence shown here is derived from an EMBL/GenBank/DDBJ whole genome shotgun (WGS) entry which is preliminary data.</text>
</comment>
<accession>A0A8K0D8B5</accession>
<evidence type="ECO:0000256" key="2">
    <source>
        <dbReference type="ARBA" id="ARBA00006613"/>
    </source>
</evidence>
<feature type="domain" description="AP-3 complex subunit delta" evidence="8">
    <location>
        <begin position="243"/>
        <end position="381"/>
    </location>
</feature>
<dbReference type="GO" id="GO:0006623">
    <property type="term" value="P:protein targeting to vacuole"/>
    <property type="evidence" value="ECO:0007669"/>
    <property type="project" value="TreeGrafter"/>
</dbReference>
<feature type="region of interest" description="Disordered" evidence="7">
    <location>
        <begin position="259"/>
        <end position="278"/>
    </location>
</feature>
<dbReference type="GO" id="GO:0010008">
    <property type="term" value="C:endosome membrane"/>
    <property type="evidence" value="ECO:0007669"/>
    <property type="project" value="TreeGrafter"/>
</dbReference>
<dbReference type="PANTHER" id="PTHR22781:SF12">
    <property type="entry name" value="AP-3 COMPLEX SUBUNIT DELTA-1"/>
    <property type="match status" value="1"/>
</dbReference>
<dbReference type="AlphaFoldDB" id="A0A8K0D8B5"/>
<keyword evidence="10" id="KW-1185">Reference proteome</keyword>
<evidence type="ECO:0000256" key="3">
    <source>
        <dbReference type="ARBA" id="ARBA00022448"/>
    </source>
</evidence>
<dbReference type="SMART" id="SM01354">
    <property type="entry name" value="BLVR"/>
    <property type="match status" value="1"/>
</dbReference>
<dbReference type="GO" id="GO:0098830">
    <property type="term" value="C:presynaptic endosome"/>
    <property type="evidence" value="ECO:0007669"/>
    <property type="project" value="TreeGrafter"/>
</dbReference>
<dbReference type="GO" id="GO:0016182">
    <property type="term" value="P:synaptic vesicle budding from endosome"/>
    <property type="evidence" value="ECO:0007669"/>
    <property type="project" value="TreeGrafter"/>
</dbReference>
<name>A0A8K0D8B5_IGNLU</name>
<dbReference type="OrthoDB" id="10264595at2759"/>
<keyword evidence="3" id="KW-0813">Transport</keyword>
<dbReference type="Proteomes" id="UP000801492">
    <property type="component" value="Unassembled WGS sequence"/>
</dbReference>
<evidence type="ECO:0000313" key="9">
    <source>
        <dbReference type="EMBL" id="KAF2899689.1"/>
    </source>
</evidence>
<evidence type="ECO:0000256" key="4">
    <source>
        <dbReference type="ARBA" id="ARBA00022737"/>
    </source>
</evidence>
<dbReference type="PANTHER" id="PTHR22781">
    <property type="entry name" value="DELTA ADAPTIN-RELATED"/>
    <property type="match status" value="1"/>
</dbReference>
<feature type="region of interest" description="Disordered" evidence="7">
    <location>
        <begin position="307"/>
        <end position="381"/>
    </location>
</feature>
<feature type="compositionally biased region" description="Basic residues" evidence="7">
    <location>
        <begin position="315"/>
        <end position="326"/>
    </location>
</feature>
<dbReference type="InterPro" id="IPR016024">
    <property type="entry name" value="ARM-type_fold"/>
</dbReference>
<dbReference type="GO" id="GO:0030123">
    <property type="term" value="C:AP-3 adaptor complex"/>
    <property type="evidence" value="ECO:0007669"/>
    <property type="project" value="InterPro"/>
</dbReference>
<evidence type="ECO:0000259" key="8">
    <source>
        <dbReference type="SMART" id="SM01354"/>
    </source>
</evidence>
<keyword evidence="4" id="KW-0677">Repeat</keyword>
<dbReference type="GO" id="GO:1904115">
    <property type="term" value="C:axon cytoplasm"/>
    <property type="evidence" value="ECO:0007669"/>
    <property type="project" value="GOC"/>
</dbReference>
<protein>
    <recommendedName>
        <fullName evidence="8">AP-3 complex subunit delta domain-containing protein</fullName>
    </recommendedName>
</protein>
<dbReference type="GO" id="GO:0006896">
    <property type="term" value="P:Golgi to vacuole transport"/>
    <property type="evidence" value="ECO:0007669"/>
    <property type="project" value="TreeGrafter"/>
</dbReference>
<evidence type="ECO:0000313" key="10">
    <source>
        <dbReference type="Proteomes" id="UP000801492"/>
    </source>
</evidence>
<evidence type="ECO:0000256" key="6">
    <source>
        <dbReference type="ARBA" id="ARBA00023136"/>
    </source>
</evidence>
<dbReference type="EMBL" id="VTPC01002682">
    <property type="protein sequence ID" value="KAF2899689.1"/>
    <property type="molecule type" value="Genomic_DNA"/>
</dbReference>
<proteinExistence type="inferred from homology"/>
<dbReference type="SUPFAM" id="SSF48371">
    <property type="entry name" value="ARM repeat"/>
    <property type="match status" value="1"/>
</dbReference>
<evidence type="ECO:0000256" key="5">
    <source>
        <dbReference type="ARBA" id="ARBA00022927"/>
    </source>
</evidence>
<dbReference type="GO" id="GO:0048490">
    <property type="term" value="P:anterograde synaptic vesicle transport"/>
    <property type="evidence" value="ECO:0007669"/>
    <property type="project" value="TreeGrafter"/>
</dbReference>
<comment type="similarity">
    <text evidence="2">Belongs to the adaptor complexes large subunit family.</text>
</comment>
<dbReference type="InterPro" id="IPR017105">
    <property type="entry name" value="AP3_complex_dsu"/>
</dbReference>
<evidence type="ECO:0000256" key="7">
    <source>
        <dbReference type="SAM" id="MobiDB-lite"/>
    </source>
</evidence>
<sequence>MDVAIRVQAIRSFAVSEMAQLLEVYASTSQFSIMQDVLYAAAWLCGEFSSELKNPEQTLKSMLKYKSLPQHIESIFIHNILKLFARLVEKYEMNHEYDEIIVYCDLIDAKLDESIKSAELDVQERASMTLAIIQIVKETVVEKQKEKTIKLMDEDTLENGNIEDSNDNLLSAELLQLFSGELNPVAPKAQKKVPVPEGLDLDAWIHEPIEDSGSDTDHEYEDNLFIKSDKSEYSKSEKYQNEPTEEELMKIREARKLEQLNNPHYLKGATKKPEKNGNYYNVDNIPISELDLPIQLVTTGQKRSDKYLNIEKDKKKSKKRSKKSKKNKVESSSDEAEEAASGSSLMVNKNMELPEGATLSDSESTPDNPDDPHRALDIDLE</sequence>
<dbReference type="GO" id="GO:0043195">
    <property type="term" value="C:terminal bouton"/>
    <property type="evidence" value="ECO:0007669"/>
    <property type="project" value="TreeGrafter"/>
</dbReference>
<feature type="non-terminal residue" evidence="9">
    <location>
        <position position="381"/>
    </location>
</feature>
<dbReference type="InterPro" id="IPR010474">
    <property type="entry name" value="AP3D_dom_metazoa"/>
</dbReference>
<feature type="compositionally biased region" description="Basic and acidic residues" evidence="7">
    <location>
        <begin position="370"/>
        <end position="381"/>
    </location>
</feature>
<organism evidence="9 10">
    <name type="scientific">Ignelater luminosus</name>
    <name type="common">Cucubano</name>
    <name type="synonym">Pyrophorus luminosus</name>
    <dbReference type="NCBI Taxonomy" id="2038154"/>
    <lineage>
        <taxon>Eukaryota</taxon>
        <taxon>Metazoa</taxon>
        <taxon>Ecdysozoa</taxon>
        <taxon>Arthropoda</taxon>
        <taxon>Hexapoda</taxon>
        <taxon>Insecta</taxon>
        <taxon>Pterygota</taxon>
        <taxon>Neoptera</taxon>
        <taxon>Endopterygota</taxon>
        <taxon>Coleoptera</taxon>
        <taxon>Polyphaga</taxon>
        <taxon>Elateriformia</taxon>
        <taxon>Elateroidea</taxon>
        <taxon>Elateridae</taxon>
        <taxon>Agrypninae</taxon>
        <taxon>Pyrophorini</taxon>
        <taxon>Ignelater</taxon>
    </lineage>
</organism>
<gene>
    <name evidence="9" type="ORF">ILUMI_06486</name>
</gene>
<reference evidence="9" key="1">
    <citation type="submission" date="2019-08" db="EMBL/GenBank/DDBJ databases">
        <title>The genome of the North American firefly Photinus pyralis.</title>
        <authorList>
            <consortium name="Photinus pyralis genome working group"/>
            <person name="Fallon T.R."/>
            <person name="Sander Lower S.E."/>
            <person name="Weng J.-K."/>
        </authorList>
    </citation>
    <scope>NUCLEOTIDE SEQUENCE</scope>
    <source>
        <strain evidence="9">TRF0915ILg1</strain>
        <tissue evidence="9">Whole body</tissue>
    </source>
</reference>
<dbReference type="GO" id="GO:0048499">
    <property type="term" value="P:synaptic vesicle membrane organization"/>
    <property type="evidence" value="ECO:0007669"/>
    <property type="project" value="TreeGrafter"/>
</dbReference>